<reference evidence="1" key="1">
    <citation type="submission" date="2021-06" db="EMBL/GenBank/DDBJ databases">
        <authorList>
            <person name="Kallberg Y."/>
            <person name="Tangrot J."/>
            <person name="Rosling A."/>
        </authorList>
    </citation>
    <scope>NUCLEOTIDE SEQUENCE</scope>
    <source>
        <strain evidence="1">28 12/20/2015</strain>
    </source>
</reference>
<comment type="caution">
    <text evidence="1">The sequence shown here is derived from an EMBL/GenBank/DDBJ whole genome shotgun (WGS) entry which is preliminary data.</text>
</comment>
<name>A0ACA9QN75_9GLOM</name>
<dbReference type="Proteomes" id="UP000789366">
    <property type="component" value="Unassembled WGS sequence"/>
</dbReference>
<feature type="non-terminal residue" evidence="1">
    <location>
        <position position="1"/>
    </location>
</feature>
<evidence type="ECO:0000313" key="1">
    <source>
        <dbReference type="EMBL" id="CAG8751498.1"/>
    </source>
</evidence>
<gene>
    <name evidence="1" type="ORF">SPELUC_LOCUS14514</name>
</gene>
<sequence length="47" mass="5517">VVNVYYGFRLFNIYWTTIGLDYLSPATDSPMDWTGLEHVFQWTGLTQ</sequence>
<evidence type="ECO:0000313" key="2">
    <source>
        <dbReference type="Proteomes" id="UP000789366"/>
    </source>
</evidence>
<accession>A0ACA9QN75</accession>
<keyword evidence="2" id="KW-1185">Reference proteome</keyword>
<dbReference type="EMBL" id="CAJVPW010043078">
    <property type="protein sequence ID" value="CAG8751498.1"/>
    <property type="molecule type" value="Genomic_DNA"/>
</dbReference>
<organism evidence="1 2">
    <name type="scientific">Cetraspora pellucida</name>
    <dbReference type="NCBI Taxonomy" id="1433469"/>
    <lineage>
        <taxon>Eukaryota</taxon>
        <taxon>Fungi</taxon>
        <taxon>Fungi incertae sedis</taxon>
        <taxon>Mucoromycota</taxon>
        <taxon>Glomeromycotina</taxon>
        <taxon>Glomeromycetes</taxon>
        <taxon>Diversisporales</taxon>
        <taxon>Gigasporaceae</taxon>
        <taxon>Cetraspora</taxon>
    </lineage>
</organism>
<proteinExistence type="predicted"/>
<protein>
    <submittedName>
        <fullName evidence="1">14020_t:CDS:1</fullName>
    </submittedName>
</protein>
<feature type="non-terminal residue" evidence="1">
    <location>
        <position position="47"/>
    </location>
</feature>